<evidence type="ECO:0000256" key="3">
    <source>
        <dbReference type="ARBA" id="ARBA00022448"/>
    </source>
</evidence>
<evidence type="ECO:0000256" key="7">
    <source>
        <dbReference type="ARBA" id="ARBA00022989"/>
    </source>
</evidence>
<dbReference type="PANTHER" id="PTHR43495">
    <property type="entry name" value="GABA PERMEASE"/>
    <property type="match status" value="1"/>
</dbReference>
<feature type="transmembrane region" description="Helical" evidence="10">
    <location>
        <begin position="358"/>
        <end position="381"/>
    </location>
</feature>
<evidence type="ECO:0000313" key="12">
    <source>
        <dbReference type="EMBL" id="KPU62080.1"/>
    </source>
</evidence>
<dbReference type="PANTHER" id="PTHR43495:SF1">
    <property type="entry name" value="L-ASPARAGINE PERMEASE"/>
    <property type="match status" value="1"/>
</dbReference>
<dbReference type="GO" id="GO:0006865">
    <property type="term" value="P:amino acid transport"/>
    <property type="evidence" value="ECO:0007669"/>
    <property type="project" value="UniProtKB-KW"/>
</dbReference>
<feature type="transmembrane region" description="Helical" evidence="10">
    <location>
        <begin position="267"/>
        <end position="293"/>
    </location>
</feature>
<evidence type="ECO:0000256" key="5">
    <source>
        <dbReference type="ARBA" id="ARBA00022692"/>
    </source>
</evidence>
<feature type="transmembrane region" description="Helical" evidence="10">
    <location>
        <begin position="180"/>
        <end position="201"/>
    </location>
</feature>
<dbReference type="PATRIC" id="fig|294.162.peg.127"/>
<evidence type="ECO:0000256" key="2">
    <source>
        <dbReference type="ARBA" id="ARBA00008583"/>
    </source>
</evidence>
<feature type="region of interest" description="Disordered" evidence="9">
    <location>
        <begin position="1"/>
        <end position="20"/>
    </location>
</feature>
<comment type="subcellular location">
    <subcellularLocation>
        <location evidence="1">Cell membrane</location>
        <topology evidence="1">Multi-pass membrane protein</topology>
    </subcellularLocation>
</comment>
<keyword evidence="5 10" id="KW-0812">Transmembrane</keyword>
<dbReference type="InterPro" id="IPR004841">
    <property type="entry name" value="AA-permease/SLC12A_dom"/>
</dbReference>
<name>A0A0P8ZWL8_PSEFL</name>
<dbReference type="Proteomes" id="UP000050349">
    <property type="component" value="Unassembled WGS sequence"/>
</dbReference>
<gene>
    <name evidence="12" type="ORF">AN403_6084</name>
</gene>
<evidence type="ECO:0000256" key="8">
    <source>
        <dbReference type="ARBA" id="ARBA00023136"/>
    </source>
</evidence>
<dbReference type="Gene3D" id="1.20.1740.10">
    <property type="entry name" value="Amino acid/polyamine transporter I"/>
    <property type="match status" value="1"/>
</dbReference>
<feature type="transmembrane region" description="Helical" evidence="10">
    <location>
        <begin position="221"/>
        <end position="246"/>
    </location>
</feature>
<comment type="similarity">
    <text evidence="2">Belongs to the amino acid-polyamine-organocation (APC) superfamily. Amino acid transporter (AAT) (TC 2.A.3.1) family.</text>
</comment>
<accession>A0A0P8ZWL8</accession>
<feature type="transmembrane region" description="Helical" evidence="10">
    <location>
        <begin position="428"/>
        <end position="449"/>
    </location>
</feature>
<evidence type="ECO:0000256" key="9">
    <source>
        <dbReference type="SAM" id="MobiDB-lite"/>
    </source>
</evidence>
<keyword evidence="6" id="KW-0029">Amino-acid transport</keyword>
<keyword evidence="7 10" id="KW-1133">Transmembrane helix</keyword>
<evidence type="ECO:0000313" key="13">
    <source>
        <dbReference type="Proteomes" id="UP000050349"/>
    </source>
</evidence>
<dbReference type="RefSeq" id="WP_081014997.1">
    <property type="nucleotide sequence ID" value="NZ_LJXB01000035.1"/>
</dbReference>
<keyword evidence="3" id="KW-0813">Transport</keyword>
<dbReference type="AlphaFoldDB" id="A0A0P8ZWL8"/>
<organism evidence="12 13">
    <name type="scientific">Pseudomonas fluorescens</name>
    <dbReference type="NCBI Taxonomy" id="294"/>
    <lineage>
        <taxon>Bacteria</taxon>
        <taxon>Pseudomonadati</taxon>
        <taxon>Pseudomonadota</taxon>
        <taxon>Gammaproteobacteria</taxon>
        <taxon>Pseudomonadales</taxon>
        <taxon>Pseudomonadaceae</taxon>
        <taxon>Pseudomonas</taxon>
    </lineage>
</organism>
<protein>
    <submittedName>
        <fullName evidence="12">Amino acid permease family protein</fullName>
    </submittedName>
</protein>
<dbReference type="PIRSF" id="PIRSF006060">
    <property type="entry name" value="AA_transporter"/>
    <property type="match status" value="1"/>
</dbReference>
<feature type="transmembrane region" description="Helical" evidence="10">
    <location>
        <begin position="109"/>
        <end position="137"/>
    </location>
</feature>
<sequence length="512" mass="55258">MSVNDLNPTRVPSSGTTRKRNFSAEDAGYQKVLKPRQVQMIAIGGAIGSGLFMGAGARLAEAGPSLVFVYAICGFFAWFIIRAMGELVMYRPSSGSFVSYAREFYGEKWAFAVGWMYWTDWVMVAIADLTATALYLNFFKAYVPFMGDIPQWSLALGALGFVTAINLVSVKIFGELEFWFALIKVAALTTFLGIGIYMVLFGTPLPGHEVGFKLISDNGGWFPSGLLPAVIMIQGVIFAYGSVELVGTAAGEAQDVATVMPKAIRAVVFRIIVFYVGSVLLLAMLLPHTAYSAGVSPFVTFFGSLGIKGADAIMNMVLITAAVSSLNAGIYSTGRVLRSLAINGSAPSFLAKMNRQGVPFAGIMLTTVASLIGVVLNAIVPGEAFEIALTLTAVMLIGSWSTIVLCQIKLFKYSQQGDLERPGFRMPFAPYSGYATLGFFGLVLVLIAFDYPVGTYSIVSLPFYAATLVVGWYMVRGRVCAIEAGELVFDENQELVRADQTNHPSFTHLQNQ</sequence>
<feature type="transmembrane region" description="Helical" evidence="10">
    <location>
        <begin position="40"/>
        <end position="60"/>
    </location>
</feature>
<feature type="domain" description="Amino acid permease/ SLC12A" evidence="11">
    <location>
        <begin position="38"/>
        <end position="476"/>
    </location>
</feature>
<keyword evidence="4" id="KW-1003">Cell membrane</keyword>
<evidence type="ECO:0000256" key="4">
    <source>
        <dbReference type="ARBA" id="ARBA00022475"/>
    </source>
</evidence>
<evidence type="ECO:0000256" key="1">
    <source>
        <dbReference type="ARBA" id="ARBA00004651"/>
    </source>
</evidence>
<proteinExistence type="inferred from homology"/>
<dbReference type="PROSITE" id="PS00218">
    <property type="entry name" value="AMINO_ACID_PERMEASE_1"/>
    <property type="match status" value="1"/>
</dbReference>
<dbReference type="FunFam" id="1.20.1740.10:FF:000001">
    <property type="entry name" value="Amino acid permease"/>
    <property type="match status" value="1"/>
</dbReference>
<dbReference type="GO" id="GO:0055085">
    <property type="term" value="P:transmembrane transport"/>
    <property type="evidence" value="ECO:0007669"/>
    <property type="project" value="InterPro"/>
</dbReference>
<keyword evidence="8 10" id="KW-0472">Membrane</keyword>
<comment type="caution">
    <text evidence="12">The sequence shown here is derived from an EMBL/GenBank/DDBJ whole genome shotgun (WGS) entry which is preliminary data.</text>
</comment>
<reference evidence="12 13" key="1">
    <citation type="submission" date="2015-09" db="EMBL/GenBank/DDBJ databases">
        <authorList>
            <person name="Jackson K.R."/>
            <person name="Lunt B.L."/>
            <person name="Fisher J.N.B."/>
            <person name="Gardner A.V."/>
            <person name="Bailey M.E."/>
            <person name="Deus L.M."/>
            <person name="Earl A.S."/>
            <person name="Gibby P.D."/>
            <person name="Hartmann K.A."/>
            <person name="Liu J.E."/>
            <person name="Manci A.M."/>
            <person name="Nielsen D.A."/>
            <person name="Solomon M.B."/>
            <person name="Breakwell D.P."/>
            <person name="Burnett S.H."/>
            <person name="Grose J.H."/>
        </authorList>
    </citation>
    <scope>NUCLEOTIDE SEQUENCE [LARGE SCALE GENOMIC DNA]</scope>
    <source>
        <strain evidence="12 13">S613</strain>
    </source>
</reference>
<dbReference type="InterPro" id="IPR004840">
    <property type="entry name" value="Amino_acid_permease_CS"/>
</dbReference>
<feature type="transmembrane region" description="Helical" evidence="10">
    <location>
        <begin position="313"/>
        <end position="337"/>
    </location>
</feature>
<feature type="compositionally biased region" description="Polar residues" evidence="9">
    <location>
        <begin position="1"/>
        <end position="16"/>
    </location>
</feature>
<evidence type="ECO:0000259" key="11">
    <source>
        <dbReference type="Pfam" id="PF00324"/>
    </source>
</evidence>
<evidence type="ECO:0000256" key="10">
    <source>
        <dbReference type="SAM" id="Phobius"/>
    </source>
</evidence>
<dbReference type="GO" id="GO:0005886">
    <property type="term" value="C:plasma membrane"/>
    <property type="evidence" value="ECO:0007669"/>
    <property type="project" value="UniProtKB-SubCell"/>
</dbReference>
<dbReference type="OrthoDB" id="5297508at2"/>
<feature type="transmembrane region" description="Helical" evidence="10">
    <location>
        <begin position="387"/>
        <end position="408"/>
    </location>
</feature>
<feature type="transmembrane region" description="Helical" evidence="10">
    <location>
        <begin position="149"/>
        <end position="168"/>
    </location>
</feature>
<feature type="transmembrane region" description="Helical" evidence="10">
    <location>
        <begin position="455"/>
        <end position="475"/>
    </location>
</feature>
<dbReference type="Pfam" id="PF00324">
    <property type="entry name" value="AA_permease"/>
    <property type="match status" value="1"/>
</dbReference>
<evidence type="ECO:0000256" key="6">
    <source>
        <dbReference type="ARBA" id="ARBA00022970"/>
    </source>
</evidence>
<dbReference type="EMBL" id="LJXB01000035">
    <property type="protein sequence ID" value="KPU62080.1"/>
    <property type="molecule type" value="Genomic_DNA"/>
</dbReference>
<feature type="transmembrane region" description="Helical" evidence="10">
    <location>
        <begin position="66"/>
        <end position="88"/>
    </location>
</feature>